<organism evidence="1 2">
    <name type="scientific">Lactobacillus phage ATCC 8014-B2</name>
    <dbReference type="NCBI Taxonomy" id="1225795"/>
    <lineage>
        <taxon>Viruses</taxon>
        <taxon>Duplodnaviria</taxon>
        <taxon>Heunggongvirae</taxon>
        <taxon>Uroviricota</taxon>
        <taxon>Caudoviricetes</taxon>
        <taxon>Tybeckvirinae</taxon>
        <taxon>Douglaswolinvirus</taxon>
        <taxon>Douglaswolinvirus B2</taxon>
    </lineage>
</organism>
<evidence type="ECO:0000313" key="1">
    <source>
        <dbReference type="EMBL" id="AFU63156.1"/>
    </source>
</evidence>
<sequence>MNYKEITRKEAHNMSVTGSMTGEGSGLEFEKQKIMNDINILSRYGFEATEAVYRDGKCDGYFRSEDLLMENYKDIKKWLLSLGYKVSLFPAAWYPCKQHWLTIEWG</sequence>
<dbReference type="EMBL" id="JX486088">
    <property type="protein sequence ID" value="AFU63156.1"/>
    <property type="molecule type" value="Genomic_DNA"/>
</dbReference>
<keyword evidence="2" id="KW-1185">Reference proteome</keyword>
<reference evidence="1 2" key="1">
    <citation type="journal article" date="2012" name="Appl. Environ. Microbiol.">
        <title>Characterization of Two Virulent Phages of Lactobacillus plantarum.</title>
        <authorList>
            <person name="Briggiler Marco M."/>
            <person name="Garneau J.E."/>
            <person name="Tremblay D."/>
            <person name="Quiberoni A."/>
            <person name="Moineau S."/>
        </authorList>
    </citation>
    <scope>NUCLEOTIDE SEQUENCE [LARGE SCALE GENOMIC DNA]</scope>
</reference>
<evidence type="ECO:0000313" key="2">
    <source>
        <dbReference type="Proteomes" id="UP000008061"/>
    </source>
</evidence>
<accession>K4HZU5</accession>
<dbReference type="Proteomes" id="UP000008061">
    <property type="component" value="Segment"/>
</dbReference>
<protein>
    <submittedName>
        <fullName evidence="1">Uncharacterized protein</fullName>
    </submittedName>
</protein>
<proteinExistence type="predicted"/>
<gene>
    <name evidence="1" type="ORF">8014-B2_0089</name>
</gene>
<name>K4HZU5_9CAUD</name>